<comment type="caution">
    <text evidence="7">The sequence shown here is derived from an EMBL/GenBank/DDBJ whole genome shotgun (WGS) entry which is preliminary data.</text>
</comment>
<dbReference type="AlphaFoldDB" id="A0A562URB7"/>
<dbReference type="RefSeq" id="WP_147142351.1">
    <property type="nucleotide sequence ID" value="NZ_BAABIJ010000004.1"/>
</dbReference>
<organism evidence="7 8">
    <name type="scientific">Stackebrandtia albiflava</name>
    <dbReference type="NCBI Taxonomy" id="406432"/>
    <lineage>
        <taxon>Bacteria</taxon>
        <taxon>Bacillati</taxon>
        <taxon>Actinomycetota</taxon>
        <taxon>Actinomycetes</taxon>
        <taxon>Glycomycetales</taxon>
        <taxon>Glycomycetaceae</taxon>
        <taxon>Stackebrandtia</taxon>
    </lineage>
</organism>
<dbReference type="GO" id="GO:0030288">
    <property type="term" value="C:outer membrane-bounded periplasmic space"/>
    <property type="evidence" value="ECO:0007669"/>
    <property type="project" value="TreeGrafter"/>
</dbReference>
<evidence type="ECO:0000313" key="8">
    <source>
        <dbReference type="Proteomes" id="UP000321617"/>
    </source>
</evidence>
<dbReference type="PANTHER" id="PTHR30532:SF1">
    <property type="entry name" value="IRON(3+)-HYDROXAMATE-BINDING PROTEIN FHUD"/>
    <property type="match status" value="1"/>
</dbReference>
<evidence type="ECO:0000256" key="2">
    <source>
        <dbReference type="ARBA" id="ARBA00008814"/>
    </source>
</evidence>
<evidence type="ECO:0000259" key="6">
    <source>
        <dbReference type="PROSITE" id="PS50983"/>
    </source>
</evidence>
<dbReference type="EMBL" id="VLLL01000008">
    <property type="protein sequence ID" value="TWJ08151.1"/>
    <property type="molecule type" value="Genomic_DNA"/>
</dbReference>
<evidence type="ECO:0000256" key="1">
    <source>
        <dbReference type="ARBA" id="ARBA00004196"/>
    </source>
</evidence>
<proteinExistence type="inferred from homology"/>
<gene>
    <name evidence="7" type="ORF">LX16_4371</name>
</gene>
<keyword evidence="4 5" id="KW-0732">Signal</keyword>
<evidence type="ECO:0000256" key="3">
    <source>
        <dbReference type="ARBA" id="ARBA00022448"/>
    </source>
</evidence>
<keyword evidence="3" id="KW-0813">Transport</keyword>
<evidence type="ECO:0000256" key="5">
    <source>
        <dbReference type="SAM" id="SignalP"/>
    </source>
</evidence>
<feature type="chain" id="PRO_5038817557" evidence="5">
    <location>
        <begin position="19"/>
        <end position="330"/>
    </location>
</feature>
<dbReference type="PROSITE" id="PS50983">
    <property type="entry name" value="FE_B12_PBP"/>
    <property type="match status" value="1"/>
</dbReference>
<comment type="similarity">
    <text evidence="2">Belongs to the bacterial solute-binding protein 8 family.</text>
</comment>
<dbReference type="PROSITE" id="PS51257">
    <property type="entry name" value="PROKAR_LIPOPROTEIN"/>
    <property type="match status" value="1"/>
</dbReference>
<dbReference type="Gene3D" id="3.40.50.1980">
    <property type="entry name" value="Nitrogenase molybdenum iron protein domain"/>
    <property type="match status" value="2"/>
</dbReference>
<feature type="domain" description="Fe/B12 periplasmic-binding" evidence="6">
    <location>
        <begin position="56"/>
        <end position="330"/>
    </location>
</feature>
<accession>A0A562URB7</accession>
<dbReference type="InterPro" id="IPR002491">
    <property type="entry name" value="ABC_transptr_periplasmic_BD"/>
</dbReference>
<dbReference type="PANTHER" id="PTHR30532">
    <property type="entry name" value="IRON III DICITRATE-BINDING PERIPLASMIC PROTEIN"/>
    <property type="match status" value="1"/>
</dbReference>
<comment type="subcellular location">
    <subcellularLocation>
        <location evidence="1">Cell envelope</location>
    </subcellularLocation>
</comment>
<dbReference type="SUPFAM" id="SSF53807">
    <property type="entry name" value="Helical backbone' metal receptor"/>
    <property type="match status" value="1"/>
</dbReference>
<dbReference type="OrthoDB" id="9793175at2"/>
<feature type="signal peptide" evidence="5">
    <location>
        <begin position="1"/>
        <end position="18"/>
    </location>
</feature>
<dbReference type="InterPro" id="IPR051313">
    <property type="entry name" value="Bact_iron-sidero_bind"/>
</dbReference>
<name>A0A562URB7_9ACTN</name>
<protein>
    <submittedName>
        <fullName evidence="7">Iron complex transport system substrate-binding protein</fullName>
    </submittedName>
</protein>
<sequence>MKRLTALAVAAVATVALAACGTTEEPADENSATGGDPITVTDERGVEVTLDGPAVKVGATEWNVVEYLVSLGIQPTAVSDVKGFQTWDNSVQLDDSVTDIGTRGEPNLDTLAPLGLDVMFVTDSLVEGAVEQIEDSGVPVIVMNGGDATDPIGHMWKNVDLVAEVTGTQDAAADLKDQFDTTLAEAKEAVAATDLAGTPVAFADGWDTGEAVTVRPFTSGSQLGAILAELGLPSAWEDVEGVEGDAVYGLGQTDVEGLTKLPEDAVFWYIGGADESDVYADTLADNAIWQSLQFVKDGEVERLPDGTWMFGGPAAMTQFIDAVVAIAEGS</sequence>
<dbReference type="Pfam" id="PF01497">
    <property type="entry name" value="Peripla_BP_2"/>
    <property type="match status" value="1"/>
</dbReference>
<reference evidence="7 8" key="1">
    <citation type="journal article" date="2013" name="Stand. Genomic Sci.">
        <title>Genomic Encyclopedia of Type Strains, Phase I: The one thousand microbial genomes (KMG-I) project.</title>
        <authorList>
            <person name="Kyrpides N.C."/>
            <person name="Woyke T."/>
            <person name="Eisen J.A."/>
            <person name="Garrity G."/>
            <person name="Lilburn T.G."/>
            <person name="Beck B.J."/>
            <person name="Whitman W.B."/>
            <person name="Hugenholtz P."/>
            <person name="Klenk H.P."/>
        </authorList>
    </citation>
    <scope>NUCLEOTIDE SEQUENCE [LARGE SCALE GENOMIC DNA]</scope>
    <source>
        <strain evidence="7 8">DSM 45044</strain>
    </source>
</reference>
<dbReference type="GO" id="GO:1901678">
    <property type="term" value="P:iron coordination entity transport"/>
    <property type="evidence" value="ECO:0007669"/>
    <property type="project" value="UniProtKB-ARBA"/>
</dbReference>
<evidence type="ECO:0000313" key="7">
    <source>
        <dbReference type="EMBL" id="TWJ08151.1"/>
    </source>
</evidence>
<dbReference type="Proteomes" id="UP000321617">
    <property type="component" value="Unassembled WGS sequence"/>
</dbReference>
<keyword evidence="8" id="KW-1185">Reference proteome</keyword>
<evidence type="ECO:0000256" key="4">
    <source>
        <dbReference type="ARBA" id="ARBA00022729"/>
    </source>
</evidence>